<feature type="non-terminal residue" evidence="2">
    <location>
        <position position="1"/>
    </location>
</feature>
<keyword evidence="3" id="KW-1185">Reference proteome</keyword>
<feature type="compositionally biased region" description="Basic and acidic residues" evidence="1">
    <location>
        <begin position="1"/>
        <end position="10"/>
    </location>
</feature>
<feature type="region of interest" description="Disordered" evidence="1">
    <location>
        <begin position="1"/>
        <end position="147"/>
    </location>
</feature>
<comment type="caution">
    <text evidence="2">The sequence shown here is derived from an EMBL/GenBank/DDBJ whole genome shotgun (WGS) entry which is preliminary data.</text>
</comment>
<name>A0ABN9XSD1_9DINO</name>
<organism evidence="2 3">
    <name type="scientific">Prorocentrum cordatum</name>
    <dbReference type="NCBI Taxonomy" id="2364126"/>
    <lineage>
        <taxon>Eukaryota</taxon>
        <taxon>Sar</taxon>
        <taxon>Alveolata</taxon>
        <taxon>Dinophyceae</taxon>
        <taxon>Prorocentrales</taxon>
        <taxon>Prorocentraceae</taxon>
        <taxon>Prorocentrum</taxon>
    </lineage>
</organism>
<gene>
    <name evidence="2" type="ORF">PCOR1329_LOCUS78208</name>
</gene>
<dbReference type="EMBL" id="CAUYUJ010020890">
    <property type="protein sequence ID" value="CAK0901139.1"/>
    <property type="molecule type" value="Genomic_DNA"/>
</dbReference>
<dbReference type="Proteomes" id="UP001189429">
    <property type="component" value="Unassembled WGS sequence"/>
</dbReference>
<reference evidence="2" key="1">
    <citation type="submission" date="2023-10" db="EMBL/GenBank/DDBJ databases">
        <authorList>
            <person name="Chen Y."/>
            <person name="Shah S."/>
            <person name="Dougan E. K."/>
            <person name="Thang M."/>
            <person name="Chan C."/>
        </authorList>
    </citation>
    <scope>NUCLEOTIDE SEQUENCE [LARGE SCALE GENOMIC DNA]</scope>
</reference>
<evidence type="ECO:0000256" key="1">
    <source>
        <dbReference type="SAM" id="MobiDB-lite"/>
    </source>
</evidence>
<feature type="compositionally biased region" description="Low complexity" evidence="1">
    <location>
        <begin position="71"/>
        <end position="83"/>
    </location>
</feature>
<feature type="compositionally biased region" description="Basic and acidic residues" evidence="1">
    <location>
        <begin position="52"/>
        <end position="70"/>
    </location>
</feature>
<feature type="compositionally biased region" description="Low complexity" evidence="1">
    <location>
        <begin position="11"/>
        <end position="30"/>
    </location>
</feature>
<protein>
    <submittedName>
        <fullName evidence="2">Uncharacterized protein</fullName>
    </submittedName>
</protein>
<sequence>PSMPREHAAEPRSGSGAAPGAPGLAAAAAAHARRHVGGAAAAPSPAAAPPPRTRELHEEERGAAAFEQERPAAPGLLPSAPSADGPEAPGRRSGELEQSDGGGRRRRAARQVAISAPGLTAPPLRDLQTRGGISGSSALRPGPDGRLRERRAEWFEALRLVYGRGQER</sequence>
<evidence type="ECO:0000313" key="2">
    <source>
        <dbReference type="EMBL" id="CAK0901139.1"/>
    </source>
</evidence>
<evidence type="ECO:0000313" key="3">
    <source>
        <dbReference type="Proteomes" id="UP001189429"/>
    </source>
</evidence>
<proteinExistence type="predicted"/>
<accession>A0ABN9XSD1</accession>